<reference evidence="1" key="1">
    <citation type="submission" date="2019-12" db="EMBL/GenBank/DDBJ databases">
        <title>An insight into the sialome of adult female Ixodes ricinus ticks feeding for 6 days.</title>
        <authorList>
            <person name="Perner J."/>
            <person name="Ribeiro J.M.C."/>
        </authorList>
    </citation>
    <scope>NUCLEOTIDE SEQUENCE</scope>
    <source>
        <strain evidence="1">Semi-engorged</strain>
        <tissue evidence="1">Salivary glands</tissue>
    </source>
</reference>
<accession>A0A6B0UJ28</accession>
<evidence type="ECO:0000313" key="1">
    <source>
        <dbReference type="EMBL" id="MXU89652.1"/>
    </source>
</evidence>
<sequence>MCSCVRRRSCALCSLLVTRGARPPCEPVRRTASCAASGVCGWQKSWCARVRVKLRECLQHEEYLHTPGLPRNTACGRREPQVCGSWEYFFLRFLQTALRQRADAEALFA</sequence>
<organism evidence="1">
    <name type="scientific">Ixodes ricinus</name>
    <name type="common">Common tick</name>
    <name type="synonym">Acarus ricinus</name>
    <dbReference type="NCBI Taxonomy" id="34613"/>
    <lineage>
        <taxon>Eukaryota</taxon>
        <taxon>Metazoa</taxon>
        <taxon>Ecdysozoa</taxon>
        <taxon>Arthropoda</taxon>
        <taxon>Chelicerata</taxon>
        <taxon>Arachnida</taxon>
        <taxon>Acari</taxon>
        <taxon>Parasitiformes</taxon>
        <taxon>Ixodida</taxon>
        <taxon>Ixodoidea</taxon>
        <taxon>Ixodidae</taxon>
        <taxon>Ixodinae</taxon>
        <taxon>Ixodes</taxon>
    </lineage>
</organism>
<protein>
    <submittedName>
        <fullName evidence="1">Putative secreted protein</fullName>
    </submittedName>
</protein>
<dbReference type="EMBL" id="GIFC01007569">
    <property type="protein sequence ID" value="MXU89652.1"/>
    <property type="molecule type" value="Transcribed_RNA"/>
</dbReference>
<dbReference type="AlphaFoldDB" id="A0A6B0UJ28"/>
<proteinExistence type="predicted"/>
<name>A0A6B0UJ28_IXORI</name>